<organism evidence="2 3">
    <name type="scientific">Volvox africanus</name>
    <dbReference type="NCBI Taxonomy" id="51714"/>
    <lineage>
        <taxon>Eukaryota</taxon>
        <taxon>Viridiplantae</taxon>
        <taxon>Chlorophyta</taxon>
        <taxon>core chlorophytes</taxon>
        <taxon>Chlorophyceae</taxon>
        <taxon>CS clade</taxon>
        <taxon>Chlamydomonadales</taxon>
        <taxon>Volvocaceae</taxon>
        <taxon>Volvox</taxon>
    </lineage>
</organism>
<accession>A0A8J4ARU7</accession>
<feature type="region of interest" description="Disordered" evidence="1">
    <location>
        <begin position="919"/>
        <end position="942"/>
    </location>
</feature>
<feature type="non-terminal residue" evidence="2">
    <location>
        <position position="1287"/>
    </location>
</feature>
<feature type="region of interest" description="Disordered" evidence="1">
    <location>
        <begin position="545"/>
        <end position="564"/>
    </location>
</feature>
<gene>
    <name evidence="2" type="ORF">Vafri_3437</name>
</gene>
<evidence type="ECO:0000313" key="2">
    <source>
        <dbReference type="EMBL" id="GIL46444.1"/>
    </source>
</evidence>
<feature type="region of interest" description="Disordered" evidence="1">
    <location>
        <begin position="63"/>
        <end position="95"/>
    </location>
</feature>
<proteinExistence type="predicted"/>
<comment type="caution">
    <text evidence="2">The sequence shown here is derived from an EMBL/GenBank/DDBJ whole genome shotgun (WGS) entry which is preliminary data.</text>
</comment>
<dbReference type="Proteomes" id="UP000747399">
    <property type="component" value="Unassembled WGS sequence"/>
</dbReference>
<keyword evidence="3" id="KW-1185">Reference proteome</keyword>
<evidence type="ECO:0000313" key="3">
    <source>
        <dbReference type="Proteomes" id="UP000747399"/>
    </source>
</evidence>
<feature type="region of interest" description="Disordered" evidence="1">
    <location>
        <begin position="1204"/>
        <end position="1248"/>
    </location>
</feature>
<feature type="non-terminal residue" evidence="2">
    <location>
        <position position="1"/>
    </location>
</feature>
<sequence>RLEQGAGSPASLLRLSLSGLSTTVKGSEVVDLQRLARCMAYSNTKDASPQLPTVHSAAHNDKALSGAASCQAPEASQQSEGARPPSGASWTPTASTVPAQEAVAIATPPTTTPAAVTVDRPGISSPTKNVECPLLSSHGTENLKVTESRLGPTEGTGLPGVPVAAVPAAGLSNRIGEPAGLTQASCTRSAPTSPLLRAKAPDVMLPVESSTAVRLDNIAVEPCSGRLGRRASLGDGQGAMGAAPVAWDGAVPQSSLRTSTSGAGISSPVISGAEPAAAKLPTSFGDTVEWEAHTDAVVTASSKLRLPPLPRTTCLLLCIEPFMVKYEPDEATESEWDSAAASSAAAPALIIRASKRTNICAVYRNSSSSSSGSSSSSAGAAPATATTLSLQLHGVKVDTVMPRSLTSLAASDSSSPSMTAAFWSLARTVCISSLSASAAKNSEGALSFCGAICGVRLLGPADQPGHFLLSNGLGQDDGKVTFRYWSAGSDPPPDPAEAAAAAAACVSAGWWHPSTRGSAAKRLSMCMGGFASGCGDYGADGSKSARHVDVNRSSGGSKKLGGGCDDEVEGSNIAGRLELVVSDVAVGMGLLTSLEYVCSSAQSASQAGEDGAGAGGSSVAAVQSQSLGAAAAQSSSSAEADGPLAPLAVEVRLRSCAILAISPSRTPFAAASGGSGHLACNALLSIDEVSYILGPQAVIHSAAPPAPAAPSVPQGGYADGSVLNPKAASAVAAEAGAAVDVGSMAGPGAVMGIGTQNVARSLASSHRVSVRGLLLYLADNPDSAYLSPVLLLPELRASYMPAATARATGGSCGLDKLAINDRDGVHAPGMPHCGQQLDAAVTAGTGQGQTAHQLEAMALSIDVGRVEANLQPQQVGVLCSLLAEMSTSAQPDTSPLQADGKTVQSHGRQTRMTVRQNLGTVPKRREAQLASTAPPLRQPELPSPPALPLDLGKDLAANLPYTTLSVKLGSLTALLGSDTLSEEATVLYWGGVRLSYGRTKVDVESSLAWRDLTLSSISSRLHLAHAGLMAAMQDMDGSCGERGANDAAAVAAEFKIHASSLALMHELTSYFHSTQHHVPMAATDARVASLSAEIPSPAVTLLSPPVWPPPSGDPAAVALRPSQLPCAQPVALTQPPTFGMPARGGSMQQLTDGGGGGADADAEFYSVEGSGVALDDLDVEEGPNSVEQDLAHLNYHPHMGWQEQDGAGSLQPPNADTAAARMSPRNGGGRDRIGMGGAISPAGSGSGGRRGIVLRTRLCPGTSITQISTLPAAHLPVLAAAADVPLS</sequence>
<protein>
    <recommendedName>
        <fullName evidence="4">Autophagy-related protein 2</fullName>
    </recommendedName>
</protein>
<reference evidence="2" key="1">
    <citation type="journal article" date="2021" name="Proc. Natl. Acad. Sci. U.S.A.">
        <title>Three genomes in the algal genus Volvox reveal the fate of a haploid sex-determining region after a transition to homothallism.</title>
        <authorList>
            <person name="Yamamoto K."/>
            <person name="Hamaji T."/>
            <person name="Kawai-Toyooka H."/>
            <person name="Matsuzaki R."/>
            <person name="Takahashi F."/>
            <person name="Nishimura Y."/>
            <person name="Kawachi M."/>
            <person name="Noguchi H."/>
            <person name="Minakuchi Y."/>
            <person name="Umen J.G."/>
            <person name="Toyoda A."/>
            <person name="Nozaki H."/>
        </authorList>
    </citation>
    <scope>NUCLEOTIDE SEQUENCE</scope>
    <source>
        <strain evidence="2">NIES-3780</strain>
    </source>
</reference>
<name>A0A8J4ARU7_9CHLO</name>
<evidence type="ECO:0000256" key="1">
    <source>
        <dbReference type="SAM" id="MobiDB-lite"/>
    </source>
</evidence>
<dbReference type="EMBL" id="BNCO01000003">
    <property type="protein sequence ID" value="GIL46444.1"/>
    <property type="molecule type" value="Genomic_DNA"/>
</dbReference>
<evidence type="ECO:0008006" key="4">
    <source>
        <dbReference type="Google" id="ProtNLM"/>
    </source>
</evidence>
<feature type="region of interest" description="Disordered" evidence="1">
    <location>
        <begin position="889"/>
        <end position="908"/>
    </location>
</feature>